<proteinExistence type="predicted"/>
<dbReference type="PANTHER" id="PTHR11614">
    <property type="entry name" value="PHOSPHOLIPASE-RELATED"/>
    <property type="match status" value="1"/>
</dbReference>
<dbReference type="InterPro" id="IPR022742">
    <property type="entry name" value="Hydrolase_4"/>
</dbReference>
<dbReference type="RefSeq" id="WP_115979693.1">
    <property type="nucleotide sequence ID" value="NZ_QOHR01000011.1"/>
</dbReference>
<dbReference type="OrthoDB" id="9788260at2"/>
<dbReference type="EMBL" id="QOHR01000011">
    <property type="protein sequence ID" value="REC56493.1"/>
    <property type="molecule type" value="Genomic_DNA"/>
</dbReference>
<dbReference type="InterPro" id="IPR029058">
    <property type="entry name" value="AB_hydrolase_fold"/>
</dbReference>
<evidence type="ECO:0000313" key="3">
    <source>
        <dbReference type="Proteomes" id="UP000257131"/>
    </source>
</evidence>
<dbReference type="Proteomes" id="UP000257131">
    <property type="component" value="Unassembled WGS sequence"/>
</dbReference>
<dbReference type="InterPro" id="IPR051044">
    <property type="entry name" value="MAG_DAG_Lipase"/>
</dbReference>
<organism evidence="2 3">
    <name type="scientific">Rhodosalinus sediminis</name>
    <dbReference type="NCBI Taxonomy" id="1940533"/>
    <lineage>
        <taxon>Bacteria</taxon>
        <taxon>Pseudomonadati</taxon>
        <taxon>Pseudomonadota</taxon>
        <taxon>Alphaproteobacteria</taxon>
        <taxon>Rhodobacterales</taxon>
        <taxon>Paracoccaceae</taxon>
        <taxon>Rhodosalinus</taxon>
    </lineage>
</organism>
<gene>
    <name evidence="2" type="ORF">DRV84_09465</name>
</gene>
<dbReference type="Gene3D" id="3.40.50.1820">
    <property type="entry name" value="alpha/beta hydrolase"/>
    <property type="match status" value="1"/>
</dbReference>
<comment type="caution">
    <text evidence="2">The sequence shown here is derived from an EMBL/GenBank/DDBJ whole genome shotgun (WGS) entry which is preliminary data.</text>
</comment>
<dbReference type="AlphaFoldDB" id="A0A3D9BSJ1"/>
<dbReference type="GO" id="GO:0016787">
    <property type="term" value="F:hydrolase activity"/>
    <property type="evidence" value="ECO:0007669"/>
    <property type="project" value="UniProtKB-KW"/>
</dbReference>
<accession>A0A3D9BSJ1</accession>
<sequence>MTPAPFLDAITEAPPGAAWWVRAADGLRLRVGGWRPARAAGTVLIFPGRTEYVEKYGRPARDFLDAGLAVLAVDWRGQGMADRLPRAPFAGHVRAFADYQRDVAAMLEVAKAQGFPRPFHLLGHSMGGAIGLRALTRGLDVASAVFTAPMWGIVIAPHLRPAAWAVSWAGKRTGLGHRVAPGAVPGCYAATAPFADNTLTTCPDGFAYLQGQLTATPELQVGGPSLAWLHEALVECAALGRAPAPAVPTLVWLGTRERIVDPARIAARAESWPAARLARVEGAEHELLMERPALRAQVVEGTLAHMRAHAA</sequence>
<evidence type="ECO:0000313" key="2">
    <source>
        <dbReference type="EMBL" id="REC56493.1"/>
    </source>
</evidence>
<keyword evidence="3" id="KW-1185">Reference proteome</keyword>
<keyword evidence="2" id="KW-0378">Hydrolase</keyword>
<name>A0A3D9BSJ1_9RHOB</name>
<dbReference type="PRINTS" id="PR00111">
    <property type="entry name" value="ABHYDROLASE"/>
</dbReference>
<reference evidence="2 3" key="1">
    <citation type="journal article" date="2017" name="Int. J. Syst. Evol. Microbiol.">
        <title>Rhodosalinus sediminis gen. nov., sp. nov., isolated from marine saltern.</title>
        <authorList>
            <person name="Guo L.Y."/>
            <person name="Ling S.K."/>
            <person name="Li C.M."/>
            <person name="Chen G.J."/>
            <person name="Du Z.J."/>
        </authorList>
    </citation>
    <scope>NUCLEOTIDE SEQUENCE [LARGE SCALE GENOMIC DNA]</scope>
    <source>
        <strain evidence="2 3">WDN1C137</strain>
    </source>
</reference>
<evidence type="ECO:0000259" key="1">
    <source>
        <dbReference type="Pfam" id="PF12146"/>
    </source>
</evidence>
<feature type="domain" description="Serine aminopeptidase S33" evidence="1">
    <location>
        <begin position="39"/>
        <end position="291"/>
    </location>
</feature>
<dbReference type="Pfam" id="PF12146">
    <property type="entry name" value="Hydrolase_4"/>
    <property type="match status" value="1"/>
</dbReference>
<dbReference type="InterPro" id="IPR000073">
    <property type="entry name" value="AB_hydrolase_1"/>
</dbReference>
<protein>
    <submittedName>
        <fullName evidence="2">Alpha/beta hydrolase</fullName>
    </submittedName>
</protein>
<dbReference type="SUPFAM" id="SSF53474">
    <property type="entry name" value="alpha/beta-Hydrolases"/>
    <property type="match status" value="1"/>
</dbReference>